<dbReference type="AlphaFoldDB" id="A0A6P1ZMS2"/>
<accession>A0A6P1ZMS2</accession>
<dbReference type="SMART" id="SM01040">
    <property type="entry name" value="Bro-N"/>
    <property type="match status" value="1"/>
</dbReference>
<evidence type="ECO:0000313" key="2">
    <source>
        <dbReference type="EMBL" id="TVM36584.1"/>
    </source>
</evidence>
<comment type="caution">
    <text evidence="2">The sequence shown here is derived from an EMBL/GenBank/DDBJ whole genome shotgun (WGS) entry which is preliminary data.</text>
</comment>
<evidence type="ECO:0000313" key="3">
    <source>
        <dbReference type="Proteomes" id="UP000434052"/>
    </source>
</evidence>
<sequence>MARRRSTDSNMEQLSEIMPFDLRGNQVRTVTDDQGKPWFIARDVALILGYALPQKAVRDHCKQVKILKCSKTQPLDIPPRGVQIIQEPDVYRLIMRSDLPSALAFQDWICDVVLPTIRKTGGYIHATPEMSDQEIMERARKVAEATLASRAAKAVDEEHGNTNIINI</sequence>
<dbReference type="PANTHER" id="PTHR36180">
    <property type="entry name" value="DNA-BINDING PROTEIN-RELATED-RELATED"/>
    <property type="match status" value="1"/>
</dbReference>
<dbReference type="InterPro" id="IPR003497">
    <property type="entry name" value="BRO_N_domain"/>
</dbReference>
<evidence type="ECO:0000259" key="1">
    <source>
        <dbReference type="PROSITE" id="PS51750"/>
    </source>
</evidence>
<name>A0A6P1ZMS2_9BACT</name>
<reference evidence="2 3" key="1">
    <citation type="submission" date="2018-06" db="EMBL/GenBank/DDBJ databases">
        <title>Complete genome of Desulfovibrio marinus P48SEP.</title>
        <authorList>
            <person name="Crispim J.S."/>
            <person name="Vidigal P.M.P."/>
            <person name="Silva L.C.F."/>
            <person name="Araujo L.C."/>
            <person name="Laguardia C.N."/>
            <person name="Dias R.S."/>
            <person name="Sousa M.P."/>
            <person name="Paula S.O."/>
            <person name="Silva C."/>
        </authorList>
    </citation>
    <scope>NUCLEOTIDE SEQUENCE [LARGE SCALE GENOMIC DNA]</scope>
    <source>
        <strain evidence="2 3">P48SEP</strain>
    </source>
</reference>
<feature type="domain" description="Bro-N" evidence="1">
    <location>
        <begin position="11"/>
        <end position="121"/>
    </location>
</feature>
<dbReference type="Pfam" id="PF02498">
    <property type="entry name" value="Bro-N"/>
    <property type="match status" value="1"/>
</dbReference>
<dbReference type="PANTHER" id="PTHR36180:SF2">
    <property type="entry name" value="BRO FAMILY PROTEIN"/>
    <property type="match status" value="1"/>
</dbReference>
<dbReference type="Proteomes" id="UP000434052">
    <property type="component" value="Unassembled WGS sequence"/>
</dbReference>
<gene>
    <name evidence="2" type="ORF">DQK91_01265</name>
</gene>
<organism evidence="2 3">
    <name type="scientific">Oceanidesulfovibrio marinus</name>
    <dbReference type="NCBI Taxonomy" id="370038"/>
    <lineage>
        <taxon>Bacteria</taxon>
        <taxon>Pseudomonadati</taxon>
        <taxon>Thermodesulfobacteriota</taxon>
        <taxon>Desulfovibrionia</taxon>
        <taxon>Desulfovibrionales</taxon>
        <taxon>Desulfovibrionaceae</taxon>
        <taxon>Oceanidesulfovibrio</taxon>
    </lineage>
</organism>
<proteinExistence type="predicted"/>
<dbReference type="PROSITE" id="PS51750">
    <property type="entry name" value="BRO_N"/>
    <property type="match status" value="1"/>
</dbReference>
<dbReference type="EMBL" id="QMIF01000001">
    <property type="protein sequence ID" value="TVM36584.1"/>
    <property type="molecule type" value="Genomic_DNA"/>
</dbReference>
<dbReference type="OrthoDB" id="9808959at2"/>
<protein>
    <recommendedName>
        <fullName evidence="1">Bro-N domain-containing protein</fullName>
    </recommendedName>
</protein>